<accession>A0A0S3RAZ4</accession>
<dbReference type="Proteomes" id="UP000291084">
    <property type="component" value="Chromosome 2"/>
</dbReference>
<protein>
    <submittedName>
        <fullName evidence="1">Uncharacterized protein</fullName>
    </submittedName>
</protein>
<evidence type="ECO:0000313" key="1">
    <source>
        <dbReference type="EMBL" id="BAT77665.1"/>
    </source>
</evidence>
<dbReference type="EMBL" id="AP015035">
    <property type="protein sequence ID" value="BAT77665.1"/>
    <property type="molecule type" value="Genomic_DNA"/>
</dbReference>
<organism evidence="1 2">
    <name type="scientific">Vigna angularis var. angularis</name>
    <dbReference type="NCBI Taxonomy" id="157739"/>
    <lineage>
        <taxon>Eukaryota</taxon>
        <taxon>Viridiplantae</taxon>
        <taxon>Streptophyta</taxon>
        <taxon>Embryophyta</taxon>
        <taxon>Tracheophyta</taxon>
        <taxon>Spermatophyta</taxon>
        <taxon>Magnoliopsida</taxon>
        <taxon>eudicotyledons</taxon>
        <taxon>Gunneridae</taxon>
        <taxon>Pentapetalae</taxon>
        <taxon>rosids</taxon>
        <taxon>fabids</taxon>
        <taxon>Fabales</taxon>
        <taxon>Fabaceae</taxon>
        <taxon>Papilionoideae</taxon>
        <taxon>50 kb inversion clade</taxon>
        <taxon>NPAAA clade</taxon>
        <taxon>indigoferoid/millettioid clade</taxon>
        <taxon>Phaseoleae</taxon>
        <taxon>Vigna</taxon>
    </lineage>
</organism>
<reference evidence="1 2" key="1">
    <citation type="journal article" date="2015" name="Sci. Rep.">
        <title>The power of single molecule real-time sequencing technology in the de novo assembly of a eukaryotic genome.</title>
        <authorList>
            <person name="Sakai H."/>
            <person name="Naito K."/>
            <person name="Ogiso-Tanaka E."/>
            <person name="Takahashi Y."/>
            <person name="Iseki K."/>
            <person name="Muto C."/>
            <person name="Satou K."/>
            <person name="Teruya K."/>
            <person name="Shiroma A."/>
            <person name="Shimoji M."/>
            <person name="Hirano T."/>
            <person name="Itoh T."/>
            <person name="Kaga A."/>
            <person name="Tomooka N."/>
        </authorList>
    </citation>
    <scope>NUCLEOTIDE SEQUENCE [LARGE SCALE GENOMIC DNA]</scope>
    <source>
        <strain evidence="2">cv. Shumari</strain>
    </source>
</reference>
<proteinExistence type="predicted"/>
<keyword evidence="2" id="KW-1185">Reference proteome</keyword>
<name>A0A0S3RAZ4_PHAAN</name>
<sequence>PEFQSFRVSEFEEERSLNRSFLCGQRSYSLLCDGKVIERRGNADFRRTVQHFQPCRQHGSPLPLHARRHHLPQIGIWSNNHCNFFTNLEYFVWVSFIRLN</sequence>
<gene>
    <name evidence="1" type="primary">Vigan.02G025500</name>
    <name evidence="1" type="ORF">VIGAN_02025500</name>
</gene>
<feature type="non-terminal residue" evidence="1">
    <location>
        <position position="1"/>
    </location>
</feature>
<evidence type="ECO:0000313" key="2">
    <source>
        <dbReference type="Proteomes" id="UP000291084"/>
    </source>
</evidence>
<dbReference type="AlphaFoldDB" id="A0A0S3RAZ4"/>